<reference evidence="1 2" key="1">
    <citation type="submission" date="2023-04" db="EMBL/GenBank/DDBJ databases">
        <title>Draft genome sequence of acteroides sedimenti strain YN3PY1.</title>
        <authorList>
            <person name="Yoshida N."/>
        </authorList>
    </citation>
    <scope>NUCLEOTIDE SEQUENCE [LARGE SCALE GENOMIC DNA]</scope>
    <source>
        <strain evidence="1 2">YN3PY1</strain>
    </source>
</reference>
<dbReference type="InterPro" id="IPR021109">
    <property type="entry name" value="Peptidase_aspartic_dom_sf"/>
</dbReference>
<sequence length="121" mass="14084">MGFYGIKYFLIDTGSSFSIIDSEWVHEHEGLIEFVRKIDYIRLQSFSERTSSDATYAIRLLVNGVQQEFVILDIKSLREKIIRAGYDIIGIIGSDFLAQNKYIIDYNKRCIYKPSTQQTEK</sequence>
<dbReference type="Proteomes" id="UP001496674">
    <property type="component" value="Chromosome"/>
</dbReference>
<name>A0ABN6Z273_9BACE</name>
<dbReference type="EMBL" id="AP028055">
    <property type="protein sequence ID" value="BEG98667.1"/>
    <property type="molecule type" value="Genomic_DNA"/>
</dbReference>
<proteinExistence type="predicted"/>
<evidence type="ECO:0000313" key="2">
    <source>
        <dbReference type="Proteomes" id="UP001496674"/>
    </source>
</evidence>
<accession>A0ABN6Z273</accession>
<dbReference type="InterPro" id="IPR001969">
    <property type="entry name" value="Aspartic_peptidase_AS"/>
</dbReference>
<gene>
    <name evidence="1" type="ORF">BSYN_09320</name>
</gene>
<dbReference type="Gene3D" id="2.40.70.10">
    <property type="entry name" value="Acid Proteases"/>
    <property type="match status" value="1"/>
</dbReference>
<organism evidence="1 2">
    <name type="scientific">Bacteroides sedimenti</name>
    <dbReference type="NCBI Taxonomy" id="2136147"/>
    <lineage>
        <taxon>Bacteria</taxon>
        <taxon>Pseudomonadati</taxon>
        <taxon>Bacteroidota</taxon>
        <taxon>Bacteroidia</taxon>
        <taxon>Bacteroidales</taxon>
        <taxon>Bacteroidaceae</taxon>
        <taxon>Bacteroides</taxon>
    </lineage>
</organism>
<keyword evidence="2" id="KW-1185">Reference proteome</keyword>
<evidence type="ECO:0000313" key="1">
    <source>
        <dbReference type="EMBL" id="BEG98667.1"/>
    </source>
</evidence>
<dbReference type="PROSITE" id="PS00141">
    <property type="entry name" value="ASP_PROTEASE"/>
    <property type="match status" value="1"/>
</dbReference>
<protein>
    <recommendedName>
        <fullName evidence="3">Aspartyl protease</fullName>
    </recommendedName>
</protein>
<evidence type="ECO:0008006" key="3">
    <source>
        <dbReference type="Google" id="ProtNLM"/>
    </source>
</evidence>